<sequence>MLLAPRPLALNAICLYIAAYLVTIVVHKMGRAAMAVALGNHFVLYNTSVANTSQLLSNTAHVLISAAGPLVRLA</sequence>
<evidence type="ECO:0000256" key="1">
    <source>
        <dbReference type="SAM" id="Phobius"/>
    </source>
</evidence>
<dbReference type="Proteomes" id="UP000245999">
    <property type="component" value="Chromosome"/>
</dbReference>
<accession>A0A2Z3GS41</accession>
<name>A0A2Z3GS41_9BACT</name>
<evidence type="ECO:0000313" key="3">
    <source>
        <dbReference type="Proteomes" id="UP000245999"/>
    </source>
</evidence>
<proteinExistence type="predicted"/>
<feature type="transmembrane region" description="Helical" evidence="1">
    <location>
        <begin position="6"/>
        <end position="26"/>
    </location>
</feature>
<keyword evidence="1" id="KW-1133">Transmembrane helix</keyword>
<dbReference type="AlphaFoldDB" id="A0A2Z3GS41"/>
<dbReference type="EMBL" id="CP029145">
    <property type="protein sequence ID" value="AWM34517.1"/>
    <property type="molecule type" value="Genomic_DNA"/>
</dbReference>
<keyword evidence="3" id="KW-1185">Reference proteome</keyword>
<evidence type="ECO:0000313" key="2">
    <source>
        <dbReference type="EMBL" id="AWM34517.1"/>
    </source>
</evidence>
<keyword evidence="1" id="KW-0812">Transmembrane</keyword>
<dbReference type="OrthoDB" id="886653at2"/>
<reference evidence="3" key="1">
    <citation type="submission" date="2018-04" db="EMBL/GenBank/DDBJ databases">
        <title>Complete genome of Antarctic heterotrophic bacterium Hymenobacter nivis.</title>
        <authorList>
            <person name="Terashima M."/>
        </authorList>
    </citation>
    <scope>NUCLEOTIDE SEQUENCE [LARGE SCALE GENOMIC DNA]</scope>
    <source>
        <strain evidence="3">NBRC 111535</strain>
    </source>
</reference>
<dbReference type="KEGG" id="hnv:DDQ68_18045"/>
<dbReference type="RefSeq" id="WP_109657552.1">
    <property type="nucleotide sequence ID" value="NZ_CP029145.1"/>
</dbReference>
<keyword evidence="1" id="KW-0472">Membrane</keyword>
<organism evidence="2 3">
    <name type="scientific">Hymenobacter nivis</name>
    <dbReference type="NCBI Taxonomy" id="1850093"/>
    <lineage>
        <taxon>Bacteria</taxon>
        <taxon>Pseudomonadati</taxon>
        <taxon>Bacteroidota</taxon>
        <taxon>Cytophagia</taxon>
        <taxon>Cytophagales</taxon>
        <taxon>Hymenobacteraceae</taxon>
        <taxon>Hymenobacter</taxon>
    </lineage>
</organism>
<gene>
    <name evidence="2" type="ORF">DDQ68_18045</name>
</gene>
<protein>
    <submittedName>
        <fullName evidence="2">Uncharacterized protein</fullName>
    </submittedName>
</protein>